<comment type="subcellular location">
    <subcellularLocation>
        <location evidence="1">Membrane</location>
        <topology evidence="1">Multi-pass membrane protein</topology>
    </subcellularLocation>
</comment>
<organism evidence="6 7">
    <name type="scientific">Nocardia mexicana</name>
    <dbReference type="NCBI Taxonomy" id="279262"/>
    <lineage>
        <taxon>Bacteria</taxon>
        <taxon>Bacillati</taxon>
        <taxon>Actinomycetota</taxon>
        <taxon>Actinomycetes</taxon>
        <taxon>Mycobacteriales</taxon>
        <taxon>Nocardiaceae</taxon>
        <taxon>Nocardia</taxon>
    </lineage>
</organism>
<evidence type="ECO:0000256" key="5">
    <source>
        <dbReference type="SAM" id="Phobius"/>
    </source>
</evidence>
<feature type="transmembrane region" description="Helical" evidence="5">
    <location>
        <begin position="92"/>
        <end position="114"/>
    </location>
</feature>
<dbReference type="EMBL" id="QQAZ01000011">
    <property type="protein sequence ID" value="RDI46379.1"/>
    <property type="molecule type" value="Genomic_DNA"/>
</dbReference>
<evidence type="ECO:0000313" key="7">
    <source>
        <dbReference type="Proteomes" id="UP000255355"/>
    </source>
</evidence>
<proteinExistence type="predicted"/>
<evidence type="ECO:0000256" key="3">
    <source>
        <dbReference type="ARBA" id="ARBA00022989"/>
    </source>
</evidence>
<evidence type="ECO:0000256" key="4">
    <source>
        <dbReference type="ARBA" id="ARBA00023136"/>
    </source>
</evidence>
<dbReference type="OrthoDB" id="2629817at2"/>
<feature type="transmembrane region" description="Helical" evidence="5">
    <location>
        <begin position="53"/>
        <end position="80"/>
    </location>
</feature>
<dbReference type="STRING" id="1210089.GCA_001613165_02926"/>
<dbReference type="InterPro" id="IPR032808">
    <property type="entry name" value="DoxX"/>
</dbReference>
<dbReference type="GO" id="GO:0016020">
    <property type="term" value="C:membrane"/>
    <property type="evidence" value="ECO:0007669"/>
    <property type="project" value="UniProtKB-SubCell"/>
</dbReference>
<dbReference type="RefSeq" id="WP_068019619.1">
    <property type="nucleotide sequence ID" value="NZ_QQAZ01000011.1"/>
</dbReference>
<protein>
    <submittedName>
        <fullName evidence="6">DoxX-like protein</fullName>
    </submittedName>
</protein>
<name>A0A370GSG2_9NOCA</name>
<accession>A0A370GSG2</accession>
<dbReference type="Proteomes" id="UP000255355">
    <property type="component" value="Unassembled WGS sequence"/>
</dbReference>
<gene>
    <name evidence="6" type="ORF">DFR68_111138</name>
</gene>
<keyword evidence="4 5" id="KW-0472">Membrane</keyword>
<comment type="caution">
    <text evidence="6">The sequence shown here is derived from an EMBL/GenBank/DDBJ whole genome shotgun (WGS) entry which is preliminary data.</text>
</comment>
<evidence type="ECO:0000256" key="2">
    <source>
        <dbReference type="ARBA" id="ARBA00022692"/>
    </source>
</evidence>
<keyword evidence="2 5" id="KW-0812">Transmembrane</keyword>
<keyword evidence="3 5" id="KW-1133">Transmembrane helix</keyword>
<sequence>MTIAYYIVTVLAALWVAFSSYALLTRKQFVVEPLEHYGVPRSWWTPLGIAKGAGALGLVVGFVLPVIGVAAAVCLVLYFLGATATALRARSYKTVAGPLAYLVPVVATLVLQLAA</sequence>
<reference evidence="6 7" key="1">
    <citation type="submission" date="2018-07" db="EMBL/GenBank/DDBJ databases">
        <title>Genomic Encyclopedia of Type Strains, Phase IV (KMG-IV): sequencing the most valuable type-strain genomes for metagenomic binning, comparative biology and taxonomic classification.</title>
        <authorList>
            <person name="Goeker M."/>
        </authorList>
    </citation>
    <scope>NUCLEOTIDE SEQUENCE [LARGE SCALE GENOMIC DNA]</scope>
    <source>
        <strain evidence="6 7">DSM 44952</strain>
    </source>
</reference>
<dbReference type="Pfam" id="PF13564">
    <property type="entry name" value="DoxX_2"/>
    <property type="match status" value="1"/>
</dbReference>
<evidence type="ECO:0000313" key="6">
    <source>
        <dbReference type="EMBL" id="RDI46379.1"/>
    </source>
</evidence>
<keyword evidence="7" id="KW-1185">Reference proteome</keyword>
<evidence type="ECO:0000256" key="1">
    <source>
        <dbReference type="ARBA" id="ARBA00004141"/>
    </source>
</evidence>
<dbReference type="AlphaFoldDB" id="A0A370GSG2"/>